<dbReference type="InterPro" id="IPR023346">
    <property type="entry name" value="Lysozyme-like_dom_sf"/>
</dbReference>
<reference evidence="15" key="1">
    <citation type="submission" date="2025-08" db="UniProtKB">
        <authorList>
            <consortium name="Ensembl"/>
        </authorList>
    </citation>
    <scope>IDENTIFICATION</scope>
</reference>
<dbReference type="PROSITE" id="PS51348">
    <property type="entry name" value="GLYCOSYL_HYDROL_F22_2"/>
    <property type="match status" value="1"/>
</dbReference>
<dbReference type="PANTHER" id="PTHR11407">
    <property type="entry name" value="LYSOZYME C"/>
    <property type="match status" value="1"/>
</dbReference>
<evidence type="ECO:0000256" key="3">
    <source>
        <dbReference type="ARBA" id="ARBA00010859"/>
    </source>
</evidence>
<dbReference type="Ensembl" id="ENSTMTT00000024160.1">
    <property type="protein sequence ID" value="ENSTMTP00000023338.1"/>
    <property type="gene ID" value="ENSTMTG00000017019.1"/>
</dbReference>
<keyword evidence="7" id="KW-0081">Bacteriolytic enzyme</keyword>
<dbReference type="Proteomes" id="UP000472274">
    <property type="component" value="Unplaced"/>
</dbReference>
<organism evidence="15 16">
    <name type="scientific">Terrapene triunguis</name>
    <name type="common">Three-toed box turtle</name>
    <dbReference type="NCBI Taxonomy" id="2587831"/>
    <lineage>
        <taxon>Eukaryota</taxon>
        <taxon>Metazoa</taxon>
        <taxon>Chordata</taxon>
        <taxon>Craniata</taxon>
        <taxon>Vertebrata</taxon>
        <taxon>Euteleostomi</taxon>
        <taxon>Archelosauria</taxon>
        <taxon>Testudinata</taxon>
        <taxon>Testudines</taxon>
        <taxon>Cryptodira</taxon>
        <taxon>Durocryptodira</taxon>
        <taxon>Testudinoidea</taxon>
        <taxon>Emydidae</taxon>
        <taxon>Terrapene</taxon>
    </lineage>
</organism>
<comment type="catalytic activity">
    <reaction evidence="1">
        <text>Hydrolysis of (1-&gt;4)-beta-linkages between N-acetylmuramic acid and N-acetyl-D-glucosamine residues in a peptidoglycan and between N-acetyl-D-glucosamine residues in chitodextrins.</text>
        <dbReference type="EC" id="3.2.1.17"/>
    </reaction>
</comment>
<dbReference type="RefSeq" id="XP_026504783.1">
    <property type="nucleotide sequence ID" value="XM_026648998.1"/>
</dbReference>
<name>A0A674JRI7_9SAUR</name>
<evidence type="ECO:0000256" key="4">
    <source>
        <dbReference type="ARBA" id="ARBA00012732"/>
    </source>
</evidence>
<dbReference type="EC" id="3.2.1.17" evidence="4"/>
<dbReference type="FunCoup" id="A0A674JRI7">
    <property type="interactions" value="38"/>
</dbReference>
<keyword evidence="9" id="KW-1015">Disulfide bond</keyword>
<dbReference type="SMART" id="SM00263">
    <property type="entry name" value="LYZ1"/>
    <property type="match status" value="1"/>
</dbReference>
<dbReference type="FunFam" id="1.10.530.10:FF:000001">
    <property type="entry name" value="Lysozyme C"/>
    <property type="match status" value="1"/>
</dbReference>
<dbReference type="GO" id="GO:0005576">
    <property type="term" value="C:extracellular region"/>
    <property type="evidence" value="ECO:0007669"/>
    <property type="project" value="UniProtKB-SubCell"/>
</dbReference>
<evidence type="ECO:0000256" key="11">
    <source>
        <dbReference type="ARBA" id="ARBA00054602"/>
    </source>
</evidence>
<evidence type="ECO:0000256" key="1">
    <source>
        <dbReference type="ARBA" id="ARBA00000632"/>
    </source>
</evidence>
<proteinExistence type="inferred from homology"/>
<dbReference type="InterPro" id="IPR019799">
    <property type="entry name" value="Glyco_hydro_22_CS"/>
</dbReference>
<evidence type="ECO:0000313" key="15">
    <source>
        <dbReference type="Ensembl" id="ENSTMTP00000023338.1"/>
    </source>
</evidence>
<evidence type="ECO:0000256" key="2">
    <source>
        <dbReference type="ARBA" id="ARBA00004613"/>
    </source>
</evidence>
<dbReference type="GeneID" id="112121893"/>
<dbReference type="PANTHER" id="PTHR11407:SF28">
    <property type="entry name" value="LYSOZYME C"/>
    <property type="match status" value="1"/>
</dbReference>
<accession>A0A674JRI7</accession>
<dbReference type="GO" id="GO:0042742">
    <property type="term" value="P:defense response to bacterium"/>
    <property type="evidence" value="ECO:0007669"/>
    <property type="project" value="UniProtKB-KW"/>
</dbReference>
<comment type="similarity">
    <text evidence="3 12">Belongs to the glycosyl hydrolase 22 family.</text>
</comment>
<dbReference type="InParanoid" id="A0A674JRI7"/>
<evidence type="ECO:0000256" key="13">
    <source>
        <dbReference type="SAM" id="SignalP"/>
    </source>
</evidence>
<keyword evidence="16" id="KW-1185">Reference proteome</keyword>
<evidence type="ECO:0000256" key="8">
    <source>
        <dbReference type="ARBA" id="ARBA00022801"/>
    </source>
</evidence>
<comment type="subcellular location">
    <subcellularLocation>
        <location evidence="2">Secreted</location>
    </subcellularLocation>
</comment>
<evidence type="ECO:0000256" key="6">
    <source>
        <dbReference type="ARBA" id="ARBA00022529"/>
    </source>
</evidence>
<evidence type="ECO:0000256" key="10">
    <source>
        <dbReference type="ARBA" id="ARBA00023295"/>
    </source>
</evidence>
<dbReference type="PRINTS" id="PR00135">
    <property type="entry name" value="LYZLACT"/>
</dbReference>
<keyword evidence="13" id="KW-0732">Signal</keyword>
<dbReference type="Pfam" id="PF00062">
    <property type="entry name" value="Lys"/>
    <property type="match status" value="1"/>
</dbReference>
<dbReference type="InterPro" id="IPR001916">
    <property type="entry name" value="Glyco_hydro_22"/>
</dbReference>
<dbReference type="CDD" id="cd16897">
    <property type="entry name" value="LYZ_C"/>
    <property type="match status" value="1"/>
</dbReference>
<keyword evidence="10" id="KW-0326">Glycosidase</keyword>
<dbReference type="PRINTS" id="PR00137">
    <property type="entry name" value="LYSOZYME"/>
</dbReference>
<dbReference type="AlphaFoldDB" id="A0A674JRI7"/>
<evidence type="ECO:0000256" key="9">
    <source>
        <dbReference type="ARBA" id="ARBA00023157"/>
    </source>
</evidence>
<gene>
    <name evidence="15" type="primary">LOC112121893</name>
</gene>
<feature type="chain" id="PRO_5025526090" description="lysozyme" evidence="13">
    <location>
        <begin position="19"/>
        <end position="148"/>
    </location>
</feature>
<evidence type="ECO:0000259" key="14">
    <source>
        <dbReference type="PROSITE" id="PS00128"/>
    </source>
</evidence>
<evidence type="ECO:0000313" key="16">
    <source>
        <dbReference type="Proteomes" id="UP000472274"/>
    </source>
</evidence>
<dbReference type="GO" id="GO:0031640">
    <property type="term" value="P:killing of cells of another organism"/>
    <property type="evidence" value="ECO:0007669"/>
    <property type="project" value="UniProtKB-KW"/>
</dbReference>
<evidence type="ECO:0000256" key="12">
    <source>
        <dbReference type="RuleBase" id="RU004440"/>
    </source>
</evidence>
<dbReference type="PROSITE" id="PS00128">
    <property type="entry name" value="GLYCOSYL_HYDROL_F22_1"/>
    <property type="match status" value="1"/>
</dbReference>
<keyword evidence="8" id="KW-0378">Hydrolase</keyword>
<keyword evidence="5" id="KW-0964">Secreted</keyword>
<dbReference type="GeneTree" id="ENSGT00940000153832"/>
<dbReference type="SUPFAM" id="SSF53955">
    <property type="entry name" value="Lysozyme-like"/>
    <property type="match status" value="1"/>
</dbReference>
<keyword evidence="6" id="KW-0929">Antimicrobial</keyword>
<dbReference type="InterPro" id="IPR000974">
    <property type="entry name" value="Glyco_hydro_22_lys"/>
</dbReference>
<dbReference type="Gene3D" id="1.10.530.10">
    <property type="match status" value="1"/>
</dbReference>
<feature type="signal peptide" evidence="13">
    <location>
        <begin position="1"/>
        <end position="18"/>
    </location>
</feature>
<protein>
    <recommendedName>
        <fullName evidence="4">lysozyme</fullName>
        <ecNumber evidence="4">3.2.1.17</ecNumber>
    </recommendedName>
</protein>
<evidence type="ECO:0000256" key="5">
    <source>
        <dbReference type="ARBA" id="ARBA00022525"/>
    </source>
</evidence>
<comment type="function">
    <text evidence="11">Lysozymes have primarily a bacteriolytic function; those in tissues and body fluids are associated with the monocyte-macrophage system and enhance the activity of immunoagents. Has strong bacteriolytic activity against M.luteus and V.cholerae, weak bacteriolytic activity against P.aeruginosa and no activity against A.hydrophila.</text>
</comment>
<sequence>MKALLILGLFLLPMVAHGKIYERCELARAMKRLGLDGYRGYSLGHWVCTARYESNFNTGATNYNRGDKSTDYGIFQINSRWWCNDGKTPKAKNACGIQCGGLLTTDITASVNCAKRVVRDPNGMGAWVAWKKYCKGKDVSKWIRDCKL</sequence>
<dbReference type="GO" id="GO:0003796">
    <property type="term" value="F:lysozyme activity"/>
    <property type="evidence" value="ECO:0007669"/>
    <property type="project" value="UniProtKB-EC"/>
</dbReference>
<reference evidence="15" key="2">
    <citation type="submission" date="2025-09" db="UniProtKB">
        <authorList>
            <consortium name="Ensembl"/>
        </authorList>
    </citation>
    <scope>IDENTIFICATION</scope>
</reference>
<evidence type="ECO:0000256" key="7">
    <source>
        <dbReference type="ARBA" id="ARBA00022638"/>
    </source>
</evidence>
<feature type="domain" description="Glycosyl hydrolases family 22 (GH22)" evidence="14">
    <location>
        <begin position="95"/>
        <end position="113"/>
    </location>
</feature>